<accession>A0A9X1RNP3</accession>
<feature type="compositionally biased region" description="Low complexity" evidence="1">
    <location>
        <begin position="102"/>
        <end position="114"/>
    </location>
</feature>
<gene>
    <name evidence="3" type="ORF">L5014_07175</name>
</gene>
<sequence length="122" mass="12746">MKTRTLIQAAVVAALVAAPALSFAQDQMNAPKTRAEVRQELIQLEQAGYNPAIANDATYPQDIQAAEARVSQQEGMAQTQLPVADTTGYGGAPMGTMQSGQPAPRMVPAAPAAPSQSTYFGN</sequence>
<dbReference type="AlphaFoldDB" id="A0A9X1RNP3"/>
<name>A0A9X1RNP3_9BURK</name>
<organism evidence="3 4">
    <name type="scientific">Paraburkholderia tagetis</name>
    <dbReference type="NCBI Taxonomy" id="2913261"/>
    <lineage>
        <taxon>Bacteria</taxon>
        <taxon>Pseudomonadati</taxon>
        <taxon>Pseudomonadota</taxon>
        <taxon>Betaproteobacteria</taxon>
        <taxon>Burkholderiales</taxon>
        <taxon>Burkholderiaceae</taxon>
        <taxon>Paraburkholderia</taxon>
    </lineage>
</organism>
<dbReference type="EMBL" id="JAKLJA010000004">
    <property type="protein sequence ID" value="MCG5073146.1"/>
    <property type="molecule type" value="Genomic_DNA"/>
</dbReference>
<evidence type="ECO:0000256" key="1">
    <source>
        <dbReference type="SAM" id="MobiDB-lite"/>
    </source>
</evidence>
<comment type="caution">
    <text evidence="3">The sequence shown here is derived from an EMBL/GenBank/DDBJ whole genome shotgun (WGS) entry which is preliminary data.</text>
</comment>
<feature type="chain" id="PRO_5040736885" evidence="2">
    <location>
        <begin position="25"/>
        <end position="122"/>
    </location>
</feature>
<evidence type="ECO:0000256" key="2">
    <source>
        <dbReference type="SAM" id="SignalP"/>
    </source>
</evidence>
<feature type="region of interest" description="Disordered" evidence="1">
    <location>
        <begin position="83"/>
        <end position="122"/>
    </location>
</feature>
<dbReference type="InterPro" id="IPR025421">
    <property type="entry name" value="DUF4148"/>
</dbReference>
<evidence type="ECO:0000313" key="3">
    <source>
        <dbReference type="EMBL" id="MCG5073146.1"/>
    </source>
</evidence>
<feature type="signal peptide" evidence="2">
    <location>
        <begin position="1"/>
        <end position="24"/>
    </location>
</feature>
<evidence type="ECO:0000313" key="4">
    <source>
        <dbReference type="Proteomes" id="UP001139308"/>
    </source>
</evidence>
<keyword evidence="2" id="KW-0732">Signal</keyword>
<proteinExistence type="predicted"/>
<dbReference type="RefSeq" id="WP_238462894.1">
    <property type="nucleotide sequence ID" value="NZ_JAKLJA010000004.1"/>
</dbReference>
<keyword evidence="4" id="KW-1185">Reference proteome</keyword>
<reference evidence="3" key="1">
    <citation type="submission" date="2022-01" db="EMBL/GenBank/DDBJ databases">
        <title>Genome sequence and assembly of Parabukholderia sp. RG36.</title>
        <authorList>
            <person name="Chhetri G."/>
        </authorList>
    </citation>
    <scope>NUCLEOTIDE SEQUENCE</scope>
    <source>
        <strain evidence="3">RG36</strain>
    </source>
</reference>
<dbReference type="Pfam" id="PF13663">
    <property type="entry name" value="DUF4148"/>
    <property type="match status" value="1"/>
</dbReference>
<dbReference type="Proteomes" id="UP001139308">
    <property type="component" value="Unassembled WGS sequence"/>
</dbReference>
<protein>
    <submittedName>
        <fullName evidence="3">DUF4148 domain-containing protein</fullName>
    </submittedName>
</protein>